<evidence type="ECO:0000256" key="1">
    <source>
        <dbReference type="SAM" id="MobiDB-lite"/>
    </source>
</evidence>
<evidence type="ECO:0000313" key="2">
    <source>
        <dbReference type="EMBL" id="RSL71103.1"/>
    </source>
</evidence>
<dbReference type="Proteomes" id="UP000288168">
    <property type="component" value="Unassembled WGS sequence"/>
</dbReference>
<organism evidence="2 3">
    <name type="scientific">Fusarium duplospermum</name>
    <dbReference type="NCBI Taxonomy" id="1325734"/>
    <lineage>
        <taxon>Eukaryota</taxon>
        <taxon>Fungi</taxon>
        <taxon>Dikarya</taxon>
        <taxon>Ascomycota</taxon>
        <taxon>Pezizomycotina</taxon>
        <taxon>Sordariomycetes</taxon>
        <taxon>Hypocreomycetidae</taxon>
        <taxon>Hypocreales</taxon>
        <taxon>Nectriaceae</taxon>
        <taxon>Fusarium</taxon>
        <taxon>Fusarium solani species complex</taxon>
    </lineage>
</organism>
<comment type="caution">
    <text evidence="2">The sequence shown here is derived from an EMBL/GenBank/DDBJ whole genome shotgun (WGS) entry which is preliminary data.</text>
</comment>
<feature type="compositionally biased region" description="Low complexity" evidence="1">
    <location>
        <begin position="83"/>
        <end position="94"/>
    </location>
</feature>
<gene>
    <name evidence="2" type="ORF">CEP54_001422</name>
</gene>
<protein>
    <submittedName>
        <fullName evidence="2">Uncharacterized protein</fullName>
    </submittedName>
</protein>
<reference evidence="2 3" key="1">
    <citation type="submission" date="2017-06" db="EMBL/GenBank/DDBJ databases">
        <title>Comparative genomic analysis of Ambrosia Fusariam Clade fungi.</title>
        <authorList>
            <person name="Stajich J.E."/>
            <person name="Carrillo J."/>
            <person name="Kijimoto T."/>
            <person name="Eskalen A."/>
            <person name="O'Donnell K."/>
            <person name="Kasson M."/>
        </authorList>
    </citation>
    <scope>NUCLEOTIDE SEQUENCE [LARGE SCALE GENOMIC DNA]</scope>
    <source>
        <strain evidence="2 3">NRRL62584</strain>
    </source>
</reference>
<feature type="region of interest" description="Disordered" evidence="1">
    <location>
        <begin position="1"/>
        <end position="96"/>
    </location>
</feature>
<dbReference type="AlphaFoldDB" id="A0A428R0Z7"/>
<keyword evidence="3" id="KW-1185">Reference proteome</keyword>
<sequence>MDTNGKETSAKPRSNKSRAPDAAPKNPPSRARKTRKTRPSDASEVAEVERTPTNAETPNLPPTKDSKRPQKAPKTAGQPAAKGGSSNSGGSSSSTNVKKLAEDMIQYRLDHWRARATVVYTTGQRDATPLWSPHWAGVVPQQKGYSLFDGFDRTWFIPFDISTPLPQDKQHIGDDLQRRGKEMKEIFEPKRDYILPRLQAVLEQEIKTKCQDQWDQNYEQKDLPPMKWTEVRHKYGITELVNVVAIGRLADGRALLPGYYTVIVLDLAVDGKMLFQRVNMPPDISLQGFISRLESWSVSKSEDDENLLEPVRTKLERISLRGTATGMQKAQNLLDQLNKPTSKDFQGSEMDAWVFKLNHNANYYIRPAQGPADIRRWKGLTEATFDEFVQGVRAGKHPVVVRPWKIRLRRMWPDIDELDKELPPDAAIGEPELSLEQLDIVDELLAKHTDRERQQGKRFMQALEGVRKLLD</sequence>
<dbReference type="OrthoDB" id="5028020at2759"/>
<name>A0A428R0Z7_9HYPO</name>
<feature type="compositionally biased region" description="Basic and acidic residues" evidence="1">
    <location>
        <begin position="1"/>
        <end position="10"/>
    </location>
</feature>
<accession>A0A428R0Z7</accession>
<dbReference type="EMBL" id="NKCI01000007">
    <property type="protein sequence ID" value="RSL71103.1"/>
    <property type="molecule type" value="Genomic_DNA"/>
</dbReference>
<proteinExistence type="predicted"/>
<evidence type="ECO:0000313" key="3">
    <source>
        <dbReference type="Proteomes" id="UP000288168"/>
    </source>
</evidence>